<protein>
    <submittedName>
        <fullName evidence="1">Helix-turn-helix domain-containing protein</fullName>
    </submittedName>
</protein>
<keyword evidence="2" id="KW-1185">Reference proteome</keyword>
<organism evidence="1 2">
    <name type="scientific">Citreimonas salinaria</name>
    <dbReference type="NCBI Taxonomy" id="321339"/>
    <lineage>
        <taxon>Bacteria</taxon>
        <taxon>Pseudomonadati</taxon>
        <taxon>Pseudomonadota</taxon>
        <taxon>Alphaproteobacteria</taxon>
        <taxon>Rhodobacterales</taxon>
        <taxon>Roseobacteraceae</taxon>
        <taxon>Citreimonas</taxon>
    </lineage>
</organism>
<name>A0A1H3KRF5_9RHOB</name>
<dbReference type="OrthoDB" id="7865808at2"/>
<accession>A0A1H3KRF5</accession>
<gene>
    <name evidence="1" type="ORF">SAMN05444340_11065</name>
</gene>
<dbReference type="EMBL" id="FNPF01000010">
    <property type="protein sequence ID" value="SDY54763.1"/>
    <property type="molecule type" value="Genomic_DNA"/>
</dbReference>
<dbReference type="AlphaFoldDB" id="A0A1H3KRF5"/>
<evidence type="ECO:0000313" key="2">
    <source>
        <dbReference type="Proteomes" id="UP000199286"/>
    </source>
</evidence>
<dbReference type="STRING" id="321339.SAMN05444340_11065"/>
<reference evidence="1 2" key="1">
    <citation type="submission" date="2016-10" db="EMBL/GenBank/DDBJ databases">
        <authorList>
            <person name="de Groot N.N."/>
        </authorList>
    </citation>
    <scope>NUCLEOTIDE SEQUENCE [LARGE SCALE GENOMIC DNA]</scope>
    <source>
        <strain evidence="1 2">DSM 26880</strain>
    </source>
</reference>
<dbReference type="Proteomes" id="UP000199286">
    <property type="component" value="Unassembled WGS sequence"/>
</dbReference>
<sequence>MKHASIKSARLARLTKMLSDRREHSTLEIMERAKIAAVSACISELRCLGAEIACSKRHDGPNGEPRWYYRMTKGPRKNG</sequence>
<evidence type="ECO:0000313" key="1">
    <source>
        <dbReference type="EMBL" id="SDY54763.1"/>
    </source>
</evidence>
<proteinExistence type="predicted"/>
<dbReference type="RefSeq" id="WP_089883826.1">
    <property type="nucleotide sequence ID" value="NZ_FNPF01000010.1"/>
</dbReference>